<name>G3IG22_CRIGR</name>
<dbReference type="AlphaFoldDB" id="G3IG22"/>
<evidence type="ECO:0000313" key="2">
    <source>
        <dbReference type="Proteomes" id="UP000001075"/>
    </source>
</evidence>
<accession>G3IG22</accession>
<dbReference type="EMBL" id="JH002494">
    <property type="protein sequence ID" value="EGW09511.1"/>
    <property type="molecule type" value="Genomic_DNA"/>
</dbReference>
<protein>
    <submittedName>
        <fullName evidence="1">Uncharacterized protein</fullName>
    </submittedName>
</protein>
<gene>
    <name evidence="1" type="ORF">I79_022699</name>
</gene>
<proteinExistence type="predicted"/>
<dbReference type="Proteomes" id="UP000001075">
    <property type="component" value="Unassembled WGS sequence"/>
</dbReference>
<organism evidence="1 2">
    <name type="scientific">Cricetulus griseus</name>
    <name type="common">Chinese hamster</name>
    <name type="synonym">Cricetulus barabensis griseus</name>
    <dbReference type="NCBI Taxonomy" id="10029"/>
    <lineage>
        <taxon>Eukaryota</taxon>
        <taxon>Metazoa</taxon>
        <taxon>Chordata</taxon>
        <taxon>Craniata</taxon>
        <taxon>Vertebrata</taxon>
        <taxon>Euteleostomi</taxon>
        <taxon>Mammalia</taxon>
        <taxon>Eutheria</taxon>
        <taxon>Euarchontoglires</taxon>
        <taxon>Glires</taxon>
        <taxon>Rodentia</taxon>
        <taxon>Myomorpha</taxon>
        <taxon>Muroidea</taxon>
        <taxon>Cricetidae</taxon>
        <taxon>Cricetinae</taxon>
        <taxon>Cricetulus</taxon>
    </lineage>
</organism>
<dbReference type="InParanoid" id="G3IG22"/>
<evidence type="ECO:0000313" key="1">
    <source>
        <dbReference type="EMBL" id="EGW09511.1"/>
    </source>
</evidence>
<sequence>MVLATHPENLPVVVGLTFEVFSMSPGVGRVGKSHSQQYLTILSLARGPRQGPEPKEHY</sequence>
<reference evidence="2" key="1">
    <citation type="journal article" date="2011" name="Nat. Biotechnol.">
        <title>The genomic sequence of the Chinese hamster ovary (CHO)-K1 cell line.</title>
        <authorList>
            <person name="Xu X."/>
            <person name="Nagarajan H."/>
            <person name="Lewis N.E."/>
            <person name="Pan S."/>
            <person name="Cai Z."/>
            <person name="Liu X."/>
            <person name="Chen W."/>
            <person name="Xie M."/>
            <person name="Wang W."/>
            <person name="Hammond S."/>
            <person name="Andersen M.R."/>
            <person name="Neff N."/>
            <person name="Passarelli B."/>
            <person name="Koh W."/>
            <person name="Fan H.C."/>
            <person name="Wang J."/>
            <person name="Gui Y."/>
            <person name="Lee K.H."/>
            <person name="Betenbaugh M.J."/>
            <person name="Quake S.R."/>
            <person name="Famili I."/>
            <person name="Palsson B.O."/>
            <person name="Wang J."/>
        </authorList>
    </citation>
    <scope>NUCLEOTIDE SEQUENCE [LARGE SCALE GENOMIC DNA]</scope>
    <source>
        <strain evidence="2">CHO K1 cell line</strain>
    </source>
</reference>